<dbReference type="OrthoDB" id="5531344at2759"/>
<dbReference type="Proteomes" id="UP000225706">
    <property type="component" value="Unassembled WGS sequence"/>
</dbReference>
<gene>
    <name evidence="1" type="primary">MBIP</name>
    <name evidence="1" type="ORF">AWC38_SpisGene222</name>
</gene>
<proteinExistence type="predicted"/>
<sequence>MENENVLIKLFSLFESFIQQLPLPAELVDFTFCREKLLKTAVYENTVLGHLSRLVEDIKFLKSYCDKNGRNDPVGLSSAAKKMKLVDIQEDKTVPNNIEEIDTSLIQVNASKSEVDRRISAFMQSKRLEVDLLNKREFCSIIDTESNNEFSCARVDAVFVHRHGQKSHIKVTQVENTSSANEAQALGPEISRQRTTVASQVSMEFRSCPGTEERFRDIEMHLGYRPG</sequence>
<dbReference type="STRING" id="50429.A0A2B4T243"/>
<protein>
    <submittedName>
        <fullName evidence="1">MAP3K12-binding inhibitory protein 1</fullName>
    </submittedName>
</protein>
<evidence type="ECO:0000313" key="2">
    <source>
        <dbReference type="Proteomes" id="UP000225706"/>
    </source>
</evidence>
<dbReference type="EMBL" id="LSMT01000001">
    <property type="protein sequence ID" value="PFX34852.1"/>
    <property type="molecule type" value="Genomic_DNA"/>
</dbReference>
<keyword evidence="2" id="KW-1185">Reference proteome</keyword>
<reference evidence="2" key="1">
    <citation type="journal article" date="2017" name="bioRxiv">
        <title>Comparative analysis of the genomes of Stylophora pistillata and Acropora digitifera provides evidence for extensive differences between species of corals.</title>
        <authorList>
            <person name="Voolstra C.R."/>
            <person name="Li Y."/>
            <person name="Liew Y.J."/>
            <person name="Baumgarten S."/>
            <person name="Zoccola D."/>
            <person name="Flot J.-F."/>
            <person name="Tambutte S."/>
            <person name="Allemand D."/>
            <person name="Aranda M."/>
        </authorList>
    </citation>
    <scope>NUCLEOTIDE SEQUENCE [LARGE SCALE GENOMIC DNA]</scope>
</reference>
<dbReference type="AlphaFoldDB" id="A0A2B4T243"/>
<name>A0A2B4T243_STYPI</name>
<comment type="caution">
    <text evidence="1">The sequence shown here is derived from an EMBL/GenBank/DDBJ whole genome shotgun (WGS) entry which is preliminary data.</text>
</comment>
<accession>A0A2B4T243</accession>
<organism evidence="1 2">
    <name type="scientific">Stylophora pistillata</name>
    <name type="common">Smooth cauliflower coral</name>
    <dbReference type="NCBI Taxonomy" id="50429"/>
    <lineage>
        <taxon>Eukaryota</taxon>
        <taxon>Metazoa</taxon>
        <taxon>Cnidaria</taxon>
        <taxon>Anthozoa</taxon>
        <taxon>Hexacorallia</taxon>
        <taxon>Scleractinia</taxon>
        <taxon>Astrocoeniina</taxon>
        <taxon>Pocilloporidae</taxon>
        <taxon>Stylophora</taxon>
    </lineage>
</organism>
<evidence type="ECO:0000313" key="1">
    <source>
        <dbReference type="EMBL" id="PFX34852.1"/>
    </source>
</evidence>